<evidence type="ECO:0000259" key="1">
    <source>
        <dbReference type="Pfam" id="PF23019"/>
    </source>
</evidence>
<dbReference type="GO" id="GO:0005975">
    <property type="term" value="P:carbohydrate metabolic process"/>
    <property type="evidence" value="ECO:0007669"/>
    <property type="project" value="InterPro"/>
</dbReference>
<dbReference type="InterPro" id="IPR054297">
    <property type="entry name" value="DUF7033"/>
</dbReference>
<dbReference type="AlphaFoldDB" id="A0A931BMA3"/>
<feature type="domain" description="DUF7033" evidence="1">
    <location>
        <begin position="95"/>
        <end position="182"/>
    </location>
</feature>
<keyword evidence="3" id="KW-1185">Reference proteome</keyword>
<dbReference type="RefSeq" id="WP_196288295.1">
    <property type="nucleotide sequence ID" value="NZ_JADQDP010000005.1"/>
</dbReference>
<comment type="caution">
    <text evidence="2">The sequence shown here is derived from an EMBL/GenBank/DDBJ whole genome shotgun (WGS) entry which is preliminary data.</text>
</comment>
<proteinExistence type="predicted"/>
<accession>A0A931BMA3</accession>
<organism evidence="2 3">
    <name type="scientific">Hymenobacter properus</name>
    <dbReference type="NCBI Taxonomy" id="2791026"/>
    <lineage>
        <taxon>Bacteria</taxon>
        <taxon>Pseudomonadati</taxon>
        <taxon>Bacteroidota</taxon>
        <taxon>Cytophagia</taxon>
        <taxon>Cytophagales</taxon>
        <taxon>Hymenobacteraceae</taxon>
        <taxon>Hymenobacter</taxon>
    </lineage>
</organism>
<dbReference type="Gene3D" id="3.20.20.370">
    <property type="entry name" value="Glycoside hydrolase/deacetylase"/>
    <property type="match status" value="1"/>
</dbReference>
<dbReference type="SUPFAM" id="SSF88713">
    <property type="entry name" value="Glycoside hydrolase/deacetylase"/>
    <property type="match status" value="1"/>
</dbReference>
<sequence>MPTPATAVVTPVARLAYVLQHFWQAYPSARQVAIGYEPAPAGVTVLVGAGSFFSEKAPYPPAPTWRNWGGQPVPFFFDAAPDAPLLALLPGAATINVDVIAAAFYLLSGWQEYFSPERDWHGRFPYAASVQKLFGFVAVPVVNYYFEVLKTAVEHVLGQPLPPRRWRGAAFAGFITHDIDSLHGGWGTALRGALRRGNPIEAGRTLLGKATGQPAPWNNLEQVQATTASFGAPSTFFMLGSPQPAPNGTANADYSINSALLYRLRQLEANGSETASHASYGTATDTARLQEEIGQYDGTRPNGNRFHYLCWEPRHTPKVVAQTGFRYDSTLGFAEHYGFRNSYCLPFFPFDFEHGQAHTFLEIPLNVMDATLHHPNYLQLQPAEILPALRPMFREIERFGGVATVLWHNDHFDPANTTTGPRQFAEIMGYLRQRGAAFFTGSQIVAELCDL</sequence>
<dbReference type="Proteomes" id="UP000645610">
    <property type="component" value="Unassembled WGS sequence"/>
</dbReference>
<dbReference type="Pfam" id="PF23019">
    <property type="entry name" value="DUF7033"/>
    <property type="match status" value="1"/>
</dbReference>
<evidence type="ECO:0000313" key="3">
    <source>
        <dbReference type="Proteomes" id="UP000645610"/>
    </source>
</evidence>
<dbReference type="InterPro" id="IPR011330">
    <property type="entry name" value="Glyco_hydro/deAcase_b/a-brl"/>
</dbReference>
<protein>
    <recommendedName>
        <fullName evidence="1">DUF7033 domain-containing protein</fullName>
    </recommendedName>
</protein>
<gene>
    <name evidence="2" type="ORF">I2I01_19980</name>
</gene>
<evidence type="ECO:0000313" key="2">
    <source>
        <dbReference type="EMBL" id="MBF9143936.1"/>
    </source>
</evidence>
<dbReference type="EMBL" id="JADQDP010000005">
    <property type="protein sequence ID" value="MBF9143936.1"/>
    <property type="molecule type" value="Genomic_DNA"/>
</dbReference>
<reference evidence="2 3" key="1">
    <citation type="submission" date="2020-11" db="EMBL/GenBank/DDBJ databases">
        <authorList>
            <person name="Kim M.K."/>
        </authorList>
    </citation>
    <scope>NUCLEOTIDE SEQUENCE [LARGE SCALE GENOMIC DNA]</scope>
    <source>
        <strain evidence="2 3">BT439</strain>
    </source>
</reference>
<name>A0A931BMA3_9BACT</name>